<evidence type="ECO:0000313" key="2">
    <source>
        <dbReference type="EMBL" id="CAD7410083.1"/>
    </source>
</evidence>
<evidence type="ECO:0000256" key="1">
    <source>
        <dbReference type="SAM" id="MobiDB-lite"/>
    </source>
</evidence>
<name>A0A7R9DBC8_TIMPO</name>
<reference evidence="2" key="1">
    <citation type="submission" date="2020-11" db="EMBL/GenBank/DDBJ databases">
        <authorList>
            <person name="Tran Van P."/>
        </authorList>
    </citation>
    <scope>NUCLEOTIDE SEQUENCE</scope>
</reference>
<dbReference type="EMBL" id="OD004504">
    <property type="protein sequence ID" value="CAD7410083.1"/>
    <property type="molecule type" value="Genomic_DNA"/>
</dbReference>
<proteinExistence type="predicted"/>
<gene>
    <name evidence="2" type="ORF">TPSB3V08_LOCUS7177</name>
</gene>
<dbReference type="AlphaFoldDB" id="A0A7R9DBC8"/>
<sequence length="191" mass="20365">MFVSGDYLYLHELSRQTPVPNSSMGSNAHFLIVVILSHVGKGVRFVSFTGGWKIGSRIPPSEFRRNIALGGSSTCNQGVRGRGLSRPEVTADRTTGGGGMAPNSGAGGALEAAHHWGVAPSSQAPPHSTIRRFFHKLRHAISCNGTRYLAVTAVIIIIIRRGETASQPPYAGRAVTMEASIRESSLSSRID</sequence>
<accession>A0A7R9DBC8</accession>
<organism evidence="2">
    <name type="scientific">Timema poppense</name>
    <name type="common">Walking stick</name>
    <dbReference type="NCBI Taxonomy" id="170557"/>
    <lineage>
        <taxon>Eukaryota</taxon>
        <taxon>Metazoa</taxon>
        <taxon>Ecdysozoa</taxon>
        <taxon>Arthropoda</taxon>
        <taxon>Hexapoda</taxon>
        <taxon>Insecta</taxon>
        <taxon>Pterygota</taxon>
        <taxon>Neoptera</taxon>
        <taxon>Polyneoptera</taxon>
        <taxon>Phasmatodea</taxon>
        <taxon>Timematodea</taxon>
        <taxon>Timematoidea</taxon>
        <taxon>Timematidae</taxon>
        <taxon>Timema</taxon>
    </lineage>
</organism>
<feature type="region of interest" description="Disordered" evidence="1">
    <location>
        <begin position="78"/>
        <end position="102"/>
    </location>
</feature>
<protein>
    <submittedName>
        <fullName evidence="2">Uncharacterized protein</fullName>
    </submittedName>
</protein>